<feature type="transmembrane region" description="Helical" evidence="1">
    <location>
        <begin position="21"/>
        <end position="40"/>
    </location>
</feature>
<proteinExistence type="predicted"/>
<dbReference type="AlphaFoldDB" id="A0A2P2QU82"/>
<evidence type="ECO:0000313" key="2">
    <source>
        <dbReference type="EMBL" id="MBX70498.1"/>
    </source>
</evidence>
<reference evidence="2" key="1">
    <citation type="submission" date="2018-02" db="EMBL/GenBank/DDBJ databases">
        <title>Rhizophora mucronata_Transcriptome.</title>
        <authorList>
            <person name="Meera S.P."/>
            <person name="Sreeshan A."/>
            <person name="Augustine A."/>
        </authorList>
    </citation>
    <scope>NUCLEOTIDE SEQUENCE</scope>
    <source>
        <tissue evidence="2">Leaf</tissue>
    </source>
</reference>
<sequence length="41" mass="4946">MQYKHSITMDIRLKSMLNIFILCYLLISRVPFLYLLILQLS</sequence>
<accession>A0A2P2QU82</accession>
<keyword evidence="1" id="KW-1133">Transmembrane helix</keyword>
<keyword evidence="1" id="KW-0812">Transmembrane</keyword>
<protein>
    <submittedName>
        <fullName evidence="2">Uncharacterized protein</fullName>
    </submittedName>
</protein>
<evidence type="ECO:0000256" key="1">
    <source>
        <dbReference type="SAM" id="Phobius"/>
    </source>
</evidence>
<keyword evidence="1" id="KW-0472">Membrane</keyword>
<organism evidence="2">
    <name type="scientific">Rhizophora mucronata</name>
    <name type="common">Asiatic mangrove</name>
    <dbReference type="NCBI Taxonomy" id="61149"/>
    <lineage>
        <taxon>Eukaryota</taxon>
        <taxon>Viridiplantae</taxon>
        <taxon>Streptophyta</taxon>
        <taxon>Embryophyta</taxon>
        <taxon>Tracheophyta</taxon>
        <taxon>Spermatophyta</taxon>
        <taxon>Magnoliopsida</taxon>
        <taxon>eudicotyledons</taxon>
        <taxon>Gunneridae</taxon>
        <taxon>Pentapetalae</taxon>
        <taxon>rosids</taxon>
        <taxon>fabids</taxon>
        <taxon>Malpighiales</taxon>
        <taxon>Rhizophoraceae</taxon>
        <taxon>Rhizophora</taxon>
    </lineage>
</organism>
<dbReference type="EMBL" id="GGEC01090014">
    <property type="protein sequence ID" value="MBX70498.1"/>
    <property type="molecule type" value="Transcribed_RNA"/>
</dbReference>
<name>A0A2P2QU82_RHIMU</name>